<dbReference type="AlphaFoldDB" id="A0A3E5A4Q7"/>
<accession>A0A3E5A4Q7</accession>
<keyword evidence="1" id="KW-1133">Transmembrane helix</keyword>
<comment type="caution">
    <text evidence="2">The sequence shown here is derived from an EMBL/GenBank/DDBJ whole genome shotgun (WGS) entry which is preliminary data.</text>
</comment>
<gene>
    <name evidence="2" type="ORF">DXB81_13635</name>
</gene>
<name>A0A3E5A4Q7_9FIRM</name>
<protein>
    <submittedName>
        <fullName evidence="2">Uncharacterized protein</fullName>
    </submittedName>
</protein>
<dbReference type="Proteomes" id="UP000261222">
    <property type="component" value="Unassembled WGS sequence"/>
</dbReference>
<keyword evidence="1" id="KW-0812">Transmembrane</keyword>
<keyword evidence="1" id="KW-0472">Membrane</keyword>
<organism evidence="2 3">
    <name type="scientific">Blautia obeum</name>
    <dbReference type="NCBI Taxonomy" id="40520"/>
    <lineage>
        <taxon>Bacteria</taxon>
        <taxon>Bacillati</taxon>
        <taxon>Bacillota</taxon>
        <taxon>Clostridia</taxon>
        <taxon>Lachnospirales</taxon>
        <taxon>Lachnospiraceae</taxon>
        <taxon>Blautia</taxon>
    </lineage>
</organism>
<evidence type="ECO:0000256" key="1">
    <source>
        <dbReference type="SAM" id="Phobius"/>
    </source>
</evidence>
<sequence length="291" mass="34550">MDWNAIWQDVISSTISGVLVIIFGGIIAWFAYITGIKGKEKDQKASERKNEIYIPLKYELKSLIRAPSDIWKELKVTEIEKIVEKNDELVVSDYLWKQCEMLLQLINSYNSIDLYNVVGKILCTQFEKKYIELYGSLTHPMTHWDEISGEEFEYEDYDQEFMDFTSVAYDKKNVDTIFKTDPGCEEYYRELGQIAPTEEFIARMFAMVLPKKEQRYARINLENIDCKLLREKKISPAEYMVRDFDFYEKFKNDKKVEDKQEMLDKIKELSFQIYEDVVQKIRSIGKKYEAE</sequence>
<dbReference type="EMBL" id="QSUB01000006">
    <property type="protein sequence ID" value="RGN03452.1"/>
    <property type="molecule type" value="Genomic_DNA"/>
</dbReference>
<evidence type="ECO:0000313" key="3">
    <source>
        <dbReference type="Proteomes" id="UP000261222"/>
    </source>
</evidence>
<dbReference type="RefSeq" id="WP_117739479.1">
    <property type="nucleotide sequence ID" value="NZ_QSUB01000006.1"/>
</dbReference>
<proteinExistence type="predicted"/>
<evidence type="ECO:0000313" key="2">
    <source>
        <dbReference type="EMBL" id="RGN03452.1"/>
    </source>
</evidence>
<reference evidence="2 3" key="1">
    <citation type="submission" date="2018-08" db="EMBL/GenBank/DDBJ databases">
        <title>A genome reference for cultivated species of the human gut microbiota.</title>
        <authorList>
            <person name="Zou Y."/>
            <person name="Xue W."/>
            <person name="Luo G."/>
        </authorList>
    </citation>
    <scope>NUCLEOTIDE SEQUENCE [LARGE SCALE GENOMIC DNA]</scope>
    <source>
        <strain evidence="2 3">OM06-11AA</strain>
    </source>
</reference>
<feature type="transmembrane region" description="Helical" evidence="1">
    <location>
        <begin position="12"/>
        <end position="34"/>
    </location>
</feature>